<dbReference type="GO" id="GO:0006516">
    <property type="term" value="P:glycoprotein catabolic process"/>
    <property type="evidence" value="ECO:0007669"/>
    <property type="project" value="TreeGrafter"/>
</dbReference>
<evidence type="ECO:0000259" key="1">
    <source>
        <dbReference type="Pfam" id="PF07971"/>
    </source>
</evidence>
<dbReference type="InterPro" id="IPR005887">
    <property type="entry name" value="GH92_a_mannosidase_put"/>
</dbReference>
<reference evidence="3" key="1">
    <citation type="journal article" date="2020" name="Stud. Mycol.">
        <title>101 Dothideomycetes genomes: a test case for predicting lifestyles and emergence of pathogens.</title>
        <authorList>
            <person name="Haridas S."/>
            <person name="Albert R."/>
            <person name="Binder M."/>
            <person name="Bloem J."/>
            <person name="Labutti K."/>
            <person name="Salamov A."/>
            <person name="Andreopoulos B."/>
            <person name="Baker S."/>
            <person name="Barry K."/>
            <person name="Bills G."/>
            <person name="Bluhm B."/>
            <person name="Cannon C."/>
            <person name="Castanera R."/>
            <person name="Culley D."/>
            <person name="Daum C."/>
            <person name="Ezra D."/>
            <person name="Gonzalez J."/>
            <person name="Henrissat B."/>
            <person name="Kuo A."/>
            <person name="Liang C."/>
            <person name="Lipzen A."/>
            <person name="Lutzoni F."/>
            <person name="Magnuson J."/>
            <person name="Mondo S."/>
            <person name="Nolan M."/>
            <person name="Ohm R."/>
            <person name="Pangilinan J."/>
            <person name="Park H.-J."/>
            <person name="Ramirez L."/>
            <person name="Alfaro M."/>
            <person name="Sun H."/>
            <person name="Tritt A."/>
            <person name="Yoshinaga Y."/>
            <person name="Zwiers L.-H."/>
            <person name="Turgeon B."/>
            <person name="Goodwin S."/>
            <person name="Spatafora J."/>
            <person name="Crous P."/>
            <person name="Grigoriev I."/>
        </authorList>
    </citation>
    <scope>NUCLEOTIDE SEQUENCE</scope>
    <source>
        <strain evidence="3">ATCC 16933</strain>
    </source>
</reference>
<dbReference type="Proteomes" id="UP000799766">
    <property type="component" value="Unassembled WGS sequence"/>
</dbReference>
<dbReference type="InterPro" id="IPR041371">
    <property type="entry name" value="GH92_N"/>
</dbReference>
<protein>
    <submittedName>
        <fullName evidence="3">Alpha-1,2-mannosidase, putative subfamily</fullName>
    </submittedName>
</protein>
<name>A0A6A6P5C0_9PEZI</name>
<dbReference type="NCBIfam" id="TIGR01180">
    <property type="entry name" value="aman2_put"/>
    <property type="match status" value="1"/>
</dbReference>
<evidence type="ECO:0000313" key="3">
    <source>
        <dbReference type="EMBL" id="KAF2459196.1"/>
    </source>
</evidence>
<feature type="domain" description="Glycosyl hydrolase family 92 N-terminal" evidence="2">
    <location>
        <begin position="1"/>
        <end position="222"/>
    </location>
</feature>
<keyword evidence="4" id="KW-1185">Reference proteome</keyword>
<dbReference type="GO" id="GO:0000224">
    <property type="term" value="F:peptide-N4-(N-acetyl-beta-glucosaminyl)asparagine amidase activity"/>
    <property type="evidence" value="ECO:0007669"/>
    <property type="project" value="TreeGrafter"/>
</dbReference>
<dbReference type="PANTHER" id="PTHR12143">
    <property type="entry name" value="PEPTIDE N-GLYCANASE PNGASE -RELATED"/>
    <property type="match status" value="1"/>
</dbReference>
<proteinExistence type="predicted"/>
<dbReference type="GO" id="GO:0030246">
    <property type="term" value="F:carbohydrate binding"/>
    <property type="evidence" value="ECO:0007669"/>
    <property type="project" value="InterPro"/>
</dbReference>
<dbReference type="GO" id="GO:0005829">
    <property type="term" value="C:cytosol"/>
    <property type="evidence" value="ECO:0007669"/>
    <property type="project" value="TreeGrafter"/>
</dbReference>
<feature type="domain" description="Glycosyl hydrolase family 92" evidence="1">
    <location>
        <begin position="228"/>
        <end position="701"/>
    </location>
</feature>
<evidence type="ECO:0000259" key="2">
    <source>
        <dbReference type="Pfam" id="PF17678"/>
    </source>
</evidence>
<accession>A0A6A6P5C0</accession>
<dbReference type="Pfam" id="PF17678">
    <property type="entry name" value="Glyco_hydro_92N"/>
    <property type="match status" value="1"/>
</dbReference>
<dbReference type="InterPro" id="IPR050883">
    <property type="entry name" value="PNGase"/>
</dbReference>
<sequence>MVKAVADVDMERHGGFSFDGMWVTGFSHMHDSGTGGSPSLGNYPLFPVAGCENNNLSLCQFNYGQRQANFDPNSVEAFPGYFGITLESGIKVDMTVSAHTALYRFKFPVSTSSSDGTALSPLIMMDFAALSGSVDNPTIFVNNNTGRITGTGTFSPSFGIGNFVLHVCADFEGGALSDAAYFNVFGYAEEVERLQYDQIGGGFVRFEPAEDGTEILARVGLSFISSDQACQSAANEIPDFNFDDILAAAQMQWKEKLSVVELDTEGASEDLVKTFWSGIYRTMISPQDYTGENQLWTSSEPYYDSFYCIWDSFRSQHPLLTLLDPPEQTRMVRALIDIYRHEGKLPDCRMSFSKGYTQGGSNADIVLADSYLKGIREGVDWETGYEAVVSDAEEVPSDWRVEGRGDVPSWWDIRYTPKTTARPRSVSRTVEYAYDDFGIAQIAEGLGYSDSVARYTNSSRNWQNLWKTDQTSMIDGLDTGFEGFLQPRNSGGDWQLQDPIFCSPLYEPHACYLGSYSSETYEGPIWLYSFFAPHDMAALIQKMGGQETFIKRLDFLHDSGLLDVGNEQSFLMHFLYHYAGRPALSAARLHHYIPGRYHAAPDGLPGNDDSGAMGAFLALSMMGIFPNPGQDVYFITPPFFREVHIKNKQTGNIATIRNVNFDPAYRNIYIQSATLNGEPYSRNWITHSLFLEGGTLELVLGHEESVWGTSDEDRPPSLQIIE</sequence>
<evidence type="ECO:0000313" key="4">
    <source>
        <dbReference type="Proteomes" id="UP000799766"/>
    </source>
</evidence>
<dbReference type="FunFam" id="3.30.2080.10:FF:000001">
    <property type="entry name" value="Alpha-1,2-mannosidase subfamily"/>
    <property type="match status" value="1"/>
</dbReference>
<dbReference type="Gene3D" id="2.70.98.10">
    <property type="match status" value="1"/>
</dbReference>
<dbReference type="AlphaFoldDB" id="A0A6A6P5C0"/>
<dbReference type="Gene3D" id="1.20.1610.10">
    <property type="entry name" value="alpha-1,2-mannosidases domains"/>
    <property type="match status" value="1"/>
</dbReference>
<dbReference type="GO" id="GO:0005975">
    <property type="term" value="P:carbohydrate metabolic process"/>
    <property type="evidence" value="ECO:0007669"/>
    <property type="project" value="InterPro"/>
</dbReference>
<dbReference type="Gene3D" id="1.20.1050.60">
    <property type="entry name" value="alpha-1,2-mannosidase"/>
    <property type="match status" value="1"/>
</dbReference>
<dbReference type="FunFam" id="1.20.1050.60:FF:000002">
    <property type="entry name" value="Glycosyl hydrolase family 92"/>
    <property type="match status" value="1"/>
</dbReference>
<dbReference type="SUPFAM" id="SSF48208">
    <property type="entry name" value="Six-hairpin glycosidases"/>
    <property type="match status" value="1"/>
</dbReference>
<dbReference type="InterPro" id="IPR012939">
    <property type="entry name" value="Glyco_hydro_92"/>
</dbReference>
<organism evidence="3 4">
    <name type="scientific">Lineolata rhizophorae</name>
    <dbReference type="NCBI Taxonomy" id="578093"/>
    <lineage>
        <taxon>Eukaryota</taxon>
        <taxon>Fungi</taxon>
        <taxon>Dikarya</taxon>
        <taxon>Ascomycota</taxon>
        <taxon>Pezizomycotina</taxon>
        <taxon>Dothideomycetes</taxon>
        <taxon>Dothideomycetes incertae sedis</taxon>
        <taxon>Lineolatales</taxon>
        <taxon>Lineolataceae</taxon>
        <taxon>Lineolata</taxon>
    </lineage>
</organism>
<dbReference type="EMBL" id="MU001676">
    <property type="protein sequence ID" value="KAF2459196.1"/>
    <property type="molecule type" value="Genomic_DNA"/>
</dbReference>
<dbReference type="InterPro" id="IPR008928">
    <property type="entry name" value="6-hairpin_glycosidase_sf"/>
</dbReference>
<gene>
    <name evidence="3" type="ORF">BDY21DRAFT_203219</name>
</gene>
<dbReference type="PANTHER" id="PTHR12143:SF42">
    <property type="entry name" value="PUTATIVE SUBFAMILY (AFU_ORTHOLOGUE AFUA_6G13760)-RELATED"/>
    <property type="match status" value="1"/>
</dbReference>
<dbReference type="Gene3D" id="3.30.2080.10">
    <property type="entry name" value="GH92 mannosidase domain"/>
    <property type="match status" value="1"/>
</dbReference>
<dbReference type="GO" id="GO:0005634">
    <property type="term" value="C:nucleus"/>
    <property type="evidence" value="ECO:0007669"/>
    <property type="project" value="TreeGrafter"/>
</dbReference>
<dbReference type="OrthoDB" id="449263at2759"/>
<dbReference type="Pfam" id="PF07971">
    <property type="entry name" value="Glyco_hydro_92"/>
    <property type="match status" value="1"/>
</dbReference>
<dbReference type="InterPro" id="IPR014718">
    <property type="entry name" value="GH-type_carb-bd"/>
</dbReference>